<evidence type="ECO:0000256" key="9">
    <source>
        <dbReference type="PIRNR" id="PIRNR003128"/>
    </source>
</evidence>
<dbReference type="Gene3D" id="3.40.50.300">
    <property type="entry name" value="P-loop containing nucleotide triphosphate hydrolases"/>
    <property type="match status" value="2"/>
</dbReference>
<dbReference type="GO" id="GO:0005524">
    <property type="term" value="F:ATP binding"/>
    <property type="evidence" value="ECO:0007669"/>
    <property type="project" value="UniProtKB-KW"/>
</dbReference>
<accession>A0A545T0S6</accession>
<evidence type="ECO:0000256" key="8">
    <source>
        <dbReference type="ARBA" id="ARBA00033408"/>
    </source>
</evidence>
<dbReference type="InterPro" id="IPR004604">
    <property type="entry name" value="DNA_recomb/repair_RecN"/>
</dbReference>
<evidence type="ECO:0000313" key="12">
    <source>
        <dbReference type="Proteomes" id="UP000315252"/>
    </source>
</evidence>
<evidence type="ECO:0000256" key="5">
    <source>
        <dbReference type="ARBA" id="ARBA00022763"/>
    </source>
</evidence>
<dbReference type="InterPro" id="IPR027417">
    <property type="entry name" value="P-loop_NTPase"/>
</dbReference>
<organism evidence="11 12">
    <name type="scientific">Denitrobaculum tricleocarpae</name>
    <dbReference type="NCBI Taxonomy" id="2591009"/>
    <lineage>
        <taxon>Bacteria</taxon>
        <taxon>Pseudomonadati</taxon>
        <taxon>Pseudomonadota</taxon>
        <taxon>Alphaproteobacteria</taxon>
        <taxon>Rhodospirillales</taxon>
        <taxon>Rhodospirillaceae</taxon>
        <taxon>Denitrobaculum</taxon>
    </lineage>
</organism>
<dbReference type="FunFam" id="3.40.50.300:FF:000356">
    <property type="entry name" value="DNA repair protein RecN"/>
    <property type="match status" value="1"/>
</dbReference>
<dbReference type="GO" id="GO:0006310">
    <property type="term" value="P:DNA recombination"/>
    <property type="evidence" value="ECO:0007669"/>
    <property type="project" value="InterPro"/>
</dbReference>
<dbReference type="InterPro" id="IPR003395">
    <property type="entry name" value="RecF/RecN/SMC_N"/>
</dbReference>
<comment type="caution">
    <text evidence="11">The sequence shown here is derived from an EMBL/GenBank/DDBJ whole genome shotgun (WGS) entry which is preliminary data.</text>
</comment>
<evidence type="ECO:0000256" key="3">
    <source>
        <dbReference type="ARBA" id="ARBA00021315"/>
    </source>
</evidence>
<evidence type="ECO:0000256" key="2">
    <source>
        <dbReference type="ARBA" id="ARBA00009441"/>
    </source>
</evidence>
<dbReference type="Pfam" id="PF02463">
    <property type="entry name" value="SMC_N"/>
    <property type="match status" value="1"/>
</dbReference>
<evidence type="ECO:0000313" key="11">
    <source>
        <dbReference type="EMBL" id="TQV70823.1"/>
    </source>
</evidence>
<proteinExistence type="inferred from homology"/>
<dbReference type="CDD" id="cd03241">
    <property type="entry name" value="ABC_RecN"/>
    <property type="match status" value="2"/>
</dbReference>
<dbReference type="OrthoDB" id="9806954at2"/>
<keyword evidence="5 9" id="KW-0227">DNA damage</keyword>
<dbReference type="GO" id="GO:0009432">
    <property type="term" value="P:SOS response"/>
    <property type="evidence" value="ECO:0007669"/>
    <property type="project" value="TreeGrafter"/>
</dbReference>
<dbReference type="RefSeq" id="WP_142899630.1">
    <property type="nucleotide sequence ID" value="NZ_ML660066.1"/>
</dbReference>
<keyword evidence="6" id="KW-0067">ATP-binding</keyword>
<evidence type="ECO:0000256" key="7">
    <source>
        <dbReference type="ARBA" id="ARBA00023204"/>
    </source>
</evidence>
<keyword evidence="12" id="KW-1185">Reference proteome</keyword>
<evidence type="ECO:0000256" key="4">
    <source>
        <dbReference type="ARBA" id="ARBA00022741"/>
    </source>
</evidence>
<evidence type="ECO:0000259" key="10">
    <source>
        <dbReference type="Pfam" id="PF02463"/>
    </source>
</evidence>
<comment type="similarity">
    <text evidence="2 9">Belongs to the RecN family.</text>
</comment>
<name>A0A545T0S6_9PROT</name>
<reference evidence="11 12" key="1">
    <citation type="submission" date="2019-06" db="EMBL/GenBank/DDBJ databases">
        <title>Whole genome sequence for Rhodospirillaceae sp. R148.</title>
        <authorList>
            <person name="Wang G."/>
        </authorList>
    </citation>
    <scope>NUCLEOTIDE SEQUENCE [LARGE SCALE GENOMIC DNA]</scope>
    <source>
        <strain evidence="11 12">R148</strain>
    </source>
</reference>
<dbReference type="EMBL" id="VHSH01000015">
    <property type="protein sequence ID" value="TQV70823.1"/>
    <property type="molecule type" value="Genomic_DNA"/>
</dbReference>
<dbReference type="NCBIfam" id="TIGR00634">
    <property type="entry name" value="recN"/>
    <property type="match status" value="1"/>
</dbReference>
<feature type="domain" description="RecF/RecN/SMC N-terminal" evidence="10">
    <location>
        <begin position="14"/>
        <end position="511"/>
    </location>
</feature>
<protein>
    <recommendedName>
        <fullName evidence="3 9">DNA repair protein RecN</fullName>
    </recommendedName>
    <alternativeName>
        <fullName evidence="8 9">Recombination protein N</fullName>
    </alternativeName>
</protein>
<dbReference type="Proteomes" id="UP000315252">
    <property type="component" value="Unassembled WGS sequence"/>
</dbReference>
<gene>
    <name evidence="11" type="primary">recN</name>
    <name evidence="11" type="ORF">FKG95_27265</name>
</gene>
<dbReference type="GO" id="GO:0006281">
    <property type="term" value="P:DNA repair"/>
    <property type="evidence" value="ECO:0007669"/>
    <property type="project" value="UniProtKB-KW"/>
</dbReference>
<dbReference type="GO" id="GO:0043590">
    <property type="term" value="C:bacterial nucleoid"/>
    <property type="evidence" value="ECO:0007669"/>
    <property type="project" value="TreeGrafter"/>
</dbReference>
<dbReference type="PIRSF" id="PIRSF003128">
    <property type="entry name" value="RecN"/>
    <property type="match status" value="1"/>
</dbReference>
<dbReference type="AlphaFoldDB" id="A0A545T0S6"/>
<comment type="function">
    <text evidence="1 9">May be involved in recombinational repair of damaged DNA.</text>
</comment>
<dbReference type="PANTHER" id="PTHR11059:SF0">
    <property type="entry name" value="DNA REPAIR PROTEIN RECN"/>
    <property type="match status" value="1"/>
</dbReference>
<keyword evidence="7 9" id="KW-0234">DNA repair</keyword>
<sequence>MLVSLSIRDIVLIDRLDLTFQNGLCALTGETGAGKSILLDALGLAVGNRSTSGLVRAGAKQASVTAVFDVGDEHPATRILAEHDIEPEPGSLVLRRIIAADGRSRAYVNDQAVSIGLLRRLGDGLIEIQGQFEQRGLLDAATHRALLDAFSDQPALVAKVASLWNALGDALKARNLAEQDLAQARSDESYLRHSVEELAVLDPRSGEEQVLAERRKLLLNREQLLEAVNAAANDLTGGNGQSGAEDALIGARRRLERVSGAAGDRLDPALAALDRAMAETEDALGQLQSLASDVDVEGGSLAEIEERYFALRDMARKHGTEVEQLTDLRVSLEARLATIDSGGEVLERLEQDCVAARCAFVKQAEALSKARRKAAKALDQEISGELPPLKLDKASFQTRIEALEEREWGPSGLERISFEVATNPGAAPGSLARIASGGELARFLLALKVVLAGTSPVEALVFDEVDSGVGGATAHAVGERLARLARERQILVVTHSPQVAARADYHLQVRKTTLNSGAKKQTTATQVLDLNDGERREELARMLSGAEVTDEARAAADRLMGV</sequence>
<evidence type="ECO:0000256" key="6">
    <source>
        <dbReference type="ARBA" id="ARBA00022840"/>
    </source>
</evidence>
<dbReference type="SUPFAM" id="SSF52540">
    <property type="entry name" value="P-loop containing nucleoside triphosphate hydrolases"/>
    <property type="match status" value="2"/>
</dbReference>
<dbReference type="PANTHER" id="PTHR11059">
    <property type="entry name" value="DNA REPAIR PROTEIN RECN"/>
    <property type="match status" value="1"/>
</dbReference>
<evidence type="ECO:0000256" key="1">
    <source>
        <dbReference type="ARBA" id="ARBA00003618"/>
    </source>
</evidence>
<keyword evidence="4" id="KW-0547">Nucleotide-binding</keyword>